<gene>
    <name evidence="1" type="ORF">CR513_39767</name>
</gene>
<organism evidence="1 2">
    <name type="scientific">Mucuna pruriens</name>
    <name type="common">Velvet bean</name>
    <name type="synonym">Dolichos pruriens</name>
    <dbReference type="NCBI Taxonomy" id="157652"/>
    <lineage>
        <taxon>Eukaryota</taxon>
        <taxon>Viridiplantae</taxon>
        <taxon>Streptophyta</taxon>
        <taxon>Embryophyta</taxon>
        <taxon>Tracheophyta</taxon>
        <taxon>Spermatophyta</taxon>
        <taxon>Magnoliopsida</taxon>
        <taxon>eudicotyledons</taxon>
        <taxon>Gunneridae</taxon>
        <taxon>Pentapetalae</taxon>
        <taxon>rosids</taxon>
        <taxon>fabids</taxon>
        <taxon>Fabales</taxon>
        <taxon>Fabaceae</taxon>
        <taxon>Papilionoideae</taxon>
        <taxon>50 kb inversion clade</taxon>
        <taxon>NPAAA clade</taxon>
        <taxon>indigoferoid/millettioid clade</taxon>
        <taxon>Phaseoleae</taxon>
        <taxon>Mucuna</taxon>
    </lineage>
</organism>
<protein>
    <submittedName>
        <fullName evidence="1">Uncharacterized protein</fullName>
    </submittedName>
</protein>
<keyword evidence="2" id="KW-1185">Reference proteome</keyword>
<comment type="caution">
    <text evidence="1">The sequence shown here is derived from an EMBL/GenBank/DDBJ whole genome shotgun (WGS) entry which is preliminary data.</text>
</comment>
<dbReference type="AlphaFoldDB" id="A0A371FN49"/>
<dbReference type="EMBL" id="QJKJ01008438">
    <property type="protein sequence ID" value="RDX79775.1"/>
    <property type="molecule type" value="Genomic_DNA"/>
</dbReference>
<evidence type="ECO:0000313" key="2">
    <source>
        <dbReference type="Proteomes" id="UP000257109"/>
    </source>
</evidence>
<dbReference type="OrthoDB" id="1435920at2759"/>
<reference evidence="1" key="1">
    <citation type="submission" date="2018-05" db="EMBL/GenBank/DDBJ databases">
        <title>Draft genome of Mucuna pruriens seed.</title>
        <authorList>
            <person name="Nnadi N.E."/>
            <person name="Vos R."/>
            <person name="Hasami M.H."/>
            <person name="Devisetty U.K."/>
            <person name="Aguiy J.C."/>
        </authorList>
    </citation>
    <scope>NUCLEOTIDE SEQUENCE [LARGE SCALE GENOMIC DNA]</scope>
    <source>
        <strain evidence="1">JCA_2017</strain>
    </source>
</reference>
<dbReference type="STRING" id="157652.A0A371FN49"/>
<evidence type="ECO:0000313" key="1">
    <source>
        <dbReference type="EMBL" id="RDX79775.1"/>
    </source>
</evidence>
<accession>A0A371FN49</accession>
<sequence length="164" mass="18803">MEGLKNYILSNGMLFVSPKGLVVSGLHLMRGVNDAYMQKLAWELCTCKDKFWARVLRGKYKCGEQIKPPMNSSKTTSTCWRGISSLWKAFCEAVIWQIDNWAAVVGVVSDFALRPLHESDLKKKKKWWTLPQVEDNESNIIHHIRALIPPCPNNDDDILIWKNS</sequence>
<feature type="non-terminal residue" evidence="1">
    <location>
        <position position="1"/>
    </location>
</feature>
<name>A0A371FN49_MUCPR</name>
<dbReference type="Proteomes" id="UP000257109">
    <property type="component" value="Unassembled WGS sequence"/>
</dbReference>
<proteinExistence type="predicted"/>